<dbReference type="PATRIC" id="fig|28037.100.peg.201"/>
<organism evidence="1 2">
    <name type="scientific">Streptococcus mitis</name>
    <dbReference type="NCBI Taxonomy" id="28037"/>
    <lineage>
        <taxon>Bacteria</taxon>
        <taxon>Bacillati</taxon>
        <taxon>Bacillota</taxon>
        <taxon>Bacilli</taxon>
        <taxon>Lactobacillales</taxon>
        <taxon>Streptococcaceae</taxon>
        <taxon>Streptococcus</taxon>
        <taxon>Streptococcus mitis group</taxon>
    </lineage>
</organism>
<accession>A0A081QD34</accession>
<dbReference type="Proteomes" id="UP000033415">
    <property type="component" value="Unassembled WGS sequence"/>
</dbReference>
<reference evidence="1 2" key="1">
    <citation type="submission" date="2015-02" db="EMBL/GenBank/DDBJ databases">
        <title>Evolution of amylase-binding proteins of oral streptococcal species.</title>
        <authorList>
            <person name="Haase E.M."/>
        </authorList>
    </citation>
    <scope>NUCLEOTIDE SEQUENCE [LARGE SCALE GENOMIC DNA]</scope>
    <source>
        <strain evidence="1 2">SK137</strain>
    </source>
</reference>
<dbReference type="RefSeq" id="WP_033686249.1">
    <property type="nucleotide sequence ID" value="NZ_JYGQ01000004.1"/>
</dbReference>
<evidence type="ECO:0000313" key="2">
    <source>
        <dbReference type="Proteomes" id="UP000033415"/>
    </source>
</evidence>
<dbReference type="EMBL" id="JYGQ01000004">
    <property type="protein sequence ID" value="KJQ69850.1"/>
    <property type="molecule type" value="Genomic_DNA"/>
</dbReference>
<comment type="caution">
    <text evidence="1">The sequence shown here is derived from an EMBL/GenBank/DDBJ whole genome shotgun (WGS) entry which is preliminary data.</text>
</comment>
<gene>
    <name evidence="1" type="ORF">TZ91_01688</name>
</gene>
<evidence type="ECO:0000313" key="1">
    <source>
        <dbReference type="EMBL" id="KJQ69850.1"/>
    </source>
</evidence>
<sequence length="127" mass="15352">MAREGIYVGGKEITERYIGTRLVWQKLIQVAHFENYTDWERDGELAIKRTITVQREYGKPKPSNINYEATKVKVNGKMYDVQNFYLLVIETWNTWVYDFLLTFKSTADRDEVDRIYQKDIYFYKKRK</sequence>
<name>A0A081QD34_STRMT</name>
<dbReference type="AlphaFoldDB" id="A0A081QD34"/>
<protein>
    <submittedName>
        <fullName evidence="1">Uncharacterized protein</fullName>
    </submittedName>
</protein>
<proteinExistence type="predicted"/>